<sequence>MKPCSLTILLTEIKTMHIPNRSVKREKMLRESDGGLGETDFFVKSFKGSLTMRRLFLLQIFIVVVNTTSETLRREPSSNLRDIVWTTIDAVSPAANRHNFQVLSSLSSHLLP</sequence>
<name>A0ABD2BDZ5_VESSQ</name>
<reference evidence="1 2" key="1">
    <citation type="journal article" date="2024" name="Ann. Entomol. Soc. Am.">
        <title>Genomic analyses of the southern and eastern yellowjacket wasps (Hymenoptera: Vespidae) reveal evolutionary signatures of social life.</title>
        <authorList>
            <person name="Catto M.A."/>
            <person name="Caine P.B."/>
            <person name="Orr S.E."/>
            <person name="Hunt B.G."/>
            <person name="Goodisman M.A.D."/>
        </authorList>
    </citation>
    <scope>NUCLEOTIDE SEQUENCE [LARGE SCALE GENOMIC DNA]</scope>
    <source>
        <strain evidence="1">233</strain>
        <tissue evidence="1">Head and thorax</tissue>
    </source>
</reference>
<keyword evidence="1" id="KW-0645">Protease</keyword>
<dbReference type="Proteomes" id="UP001607302">
    <property type="component" value="Unassembled WGS sequence"/>
</dbReference>
<organism evidence="1 2">
    <name type="scientific">Vespula squamosa</name>
    <name type="common">Southern yellow jacket</name>
    <name type="synonym">Wasp</name>
    <dbReference type="NCBI Taxonomy" id="30214"/>
    <lineage>
        <taxon>Eukaryota</taxon>
        <taxon>Metazoa</taxon>
        <taxon>Ecdysozoa</taxon>
        <taxon>Arthropoda</taxon>
        <taxon>Hexapoda</taxon>
        <taxon>Insecta</taxon>
        <taxon>Pterygota</taxon>
        <taxon>Neoptera</taxon>
        <taxon>Endopterygota</taxon>
        <taxon>Hymenoptera</taxon>
        <taxon>Apocrita</taxon>
        <taxon>Aculeata</taxon>
        <taxon>Vespoidea</taxon>
        <taxon>Vespidae</taxon>
        <taxon>Vespinae</taxon>
        <taxon>Vespula</taxon>
    </lineage>
</organism>
<accession>A0ABD2BDZ5</accession>
<evidence type="ECO:0000313" key="2">
    <source>
        <dbReference type="Proteomes" id="UP001607302"/>
    </source>
</evidence>
<dbReference type="EMBL" id="JAUDFV010000110">
    <property type="protein sequence ID" value="KAL2730904.1"/>
    <property type="molecule type" value="Genomic_DNA"/>
</dbReference>
<dbReference type="AlphaFoldDB" id="A0ABD2BDZ5"/>
<keyword evidence="2" id="KW-1185">Reference proteome</keyword>
<keyword evidence="1" id="KW-0378">Hydrolase</keyword>
<protein>
    <submittedName>
        <fullName evidence="1">A disintegrin and metalloproteinase with thrombospondin motifs 18 isoform X2</fullName>
    </submittedName>
</protein>
<proteinExistence type="predicted"/>
<comment type="caution">
    <text evidence="1">The sequence shown here is derived from an EMBL/GenBank/DDBJ whole genome shotgun (WGS) entry which is preliminary data.</text>
</comment>
<keyword evidence="1" id="KW-0482">Metalloprotease</keyword>
<evidence type="ECO:0000313" key="1">
    <source>
        <dbReference type="EMBL" id="KAL2730904.1"/>
    </source>
</evidence>
<gene>
    <name evidence="1" type="ORF">V1478_005317</name>
</gene>
<feature type="non-terminal residue" evidence="1">
    <location>
        <position position="112"/>
    </location>
</feature>
<dbReference type="GO" id="GO:0008237">
    <property type="term" value="F:metallopeptidase activity"/>
    <property type="evidence" value="ECO:0007669"/>
    <property type="project" value="UniProtKB-KW"/>
</dbReference>